<dbReference type="AlphaFoldDB" id="A0A385D6R9"/>
<dbReference type="GO" id="GO:0009239">
    <property type="term" value="P:enterobactin biosynthetic process"/>
    <property type="evidence" value="ECO:0007669"/>
    <property type="project" value="TreeGrafter"/>
</dbReference>
<dbReference type="PANTHER" id="PTHR45527">
    <property type="entry name" value="NONRIBOSOMAL PEPTIDE SYNTHETASE"/>
    <property type="match status" value="1"/>
</dbReference>
<dbReference type="PANTHER" id="PTHR45527:SF1">
    <property type="entry name" value="FATTY ACID SYNTHASE"/>
    <property type="match status" value="1"/>
</dbReference>
<evidence type="ECO:0000313" key="2">
    <source>
        <dbReference type="EMBL" id="AXQ54073.1"/>
    </source>
</evidence>
<sequence length="448" mass="49642">MTEQQSPAPSIARVFAANASQRRLVIHPRRPAADGMFNVLTRLRLTGPLDTDRLERALRRLADRHAVLRSTFALHGDQAVQIVHAEPHPDLFRMTDRHSLPAGTAGESPVDALAVRLQNTPLSLDHGPVFQCTLVRVTEDEHELFLVVDHIVIDERSVGILMKDVRAYYADPDVELDPAPQLHEVPPRDEVSAEDLDYWTGRLTPLSPRPLPDVSLQQDPDAFTAGVVHFALPADATAALDRTAAAHRATPFAVMLAVYYAVLWDWTGTADTTMFVPTDTRSEEEHFDAVGFFQTATFMRYEVRPEESFATLLDGVKRMAAAAHARRHVPMLHILDALGLDYGDLRHPVYQTGFTYAAGDIDNGWQLDGIRVENVLSYPVVAQIELLFEVMRSHDRYRCEVVHALGAVGPQAAEEFARRYQSVLAAATEDPTRTVSALTGRVGEALAS</sequence>
<dbReference type="InterPro" id="IPR023213">
    <property type="entry name" value="CAT-like_dom_sf"/>
</dbReference>
<dbReference type="RefSeq" id="WP_117348802.1">
    <property type="nucleotide sequence ID" value="NZ_CP031742.1"/>
</dbReference>
<dbReference type="GO" id="GO:0043041">
    <property type="term" value="P:amino acid activation for nonribosomal peptide biosynthetic process"/>
    <property type="evidence" value="ECO:0007669"/>
    <property type="project" value="TreeGrafter"/>
</dbReference>
<dbReference type="GO" id="GO:0008610">
    <property type="term" value="P:lipid biosynthetic process"/>
    <property type="evidence" value="ECO:0007669"/>
    <property type="project" value="UniProtKB-ARBA"/>
</dbReference>
<reference evidence="2 3" key="1">
    <citation type="submission" date="2018-08" db="EMBL/GenBank/DDBJ databases">
        <authorList>
            <person name="Ferrada E.E."/>
            <person name="Latorre B.A."/>
        </authorList>
    </citation>
    <scope>NUCLEOTIDE SEQUENCE [LARGE SCALE GENOMIC DNA]</scope>
    <source>
        <strain evidence="2 3">VK-A60T</strain>
    </source>
</reference>
<proteinExistence type="predicted"/>
<dbReference type="InterPro" id="IPR001242">
    <property type="entry name" value="Condensation_dom"/>
</dbReference>
<name>A0A385D6R9_9ACTN</name>
<organism evidence="2 3">
    <name type="scientific">Streptomyces koyangensis</name>
    <dbReference type="NCBI Taxonomy" id="188770"/>
    <lineage>
        <taxon>Bacteria</taxon>
        <taxon>Bacillati</taxon>
        <taxon>Actinomycetota</taxon>
        <taxon>Actinomycetes</taxon>
        <taxon>Kitasatosporales</taxon>
        <taxon>Streptomycetaceae</taxon>
        <taxon>Streptomyces</taxon>
        <taxon>Streptomyces aurantiacus group</taxon>
    </lineage>
</organism>
<evidence type="ECO:0000313" key="3">
    <source>
        <dbReference type="Proteomes" id="UP000259636"/>
    </source>
</evidence>
<accession>A0A385D6R9</accession>
<dbReference type="GO" id="GO:0031177">
    <property type="term" value="F:phosphopantetheine binding"/>
    <property type="evidence" value="ECO:0007669"/>
    <property type="project" value="TreeGrafter"/>
</dbReference>
<dbReference type="Gene3D" id="3.30.559.10">
    <property type="entry name" value="Chloramphenicol acetyltransferase-like domain"/>
    <property type="match status" value="1"/>
</dbReference>
<feature type="domain" description="Condensation" evidence="1">
    <location>
        <begin position="15"/>
        <end position="438"/>
    </location>
</feature>
<evidence type="ECO:0000259" key="1">
    <source>
        <dbReference type="Pfam" id="PF00668"/>
    </source>
</evidence>
<dbReference type="GeneID" id="300113623"/>
<gene>
    <name evidence="2" type="ORF">D0C37_05330</name>
</gene>
<dbReference type="KEGG" id="sky:D0C37_05330"/>
<dbReference type="SUPFAM" id="SSF52777">
    <property type="entry name" value="CoA-dependent acyltransferases"/>
    <property type="match status" value="2"/>
</dbReference>
<dbReference type="GO" id="GO:0047527">
    <property type="term" value="F:2,3-dihydroxybenzoate-serine ligase activity"/>
    <property type="evidence" value="ECO:0007669"/>
    <property type="project" value="TreeGrafter"/>
</dbReference>
<dbReference type="GO" id="GO:0009366">
    <property type="term" value="C:enterobactin synthetase complex"/>
    <property type="evidence" value="ECO:0007669"/>
    <property type="project" value="TreeGrafter"/>
</dbReference>
<dbReference type="EMBL" id="CP031742">
    <property type="protein sequence ID" value="AXQ54073.1"/>
    <property type="molecule type" value="Genomic_DNA"/>
</dbReference>
<dbReference type="GO" id="GO:0005829">
    <property type="term" value="C:cytosol"/>
    <property type="evidence" value="ECO:0007669"/>
    <property type="project" value="TreeGrafter"/>
</dbReference>
<protein>
    <recommendedName>
        <fullName evidence="1">Condensation domain-containing protein</fullName>
    </recommendedName>
</protein>
<dbReference type="Proteomes" id="UP000259636">
    <property type="component" value="Chromosome"/>
</dbReference>
<dbReference type="Pfam" id="PF00668">
    <property type="entry name" value="Condensation"/>
    <property type="match status" value="1"/>
</dbReference>
<dbReference type="Gene3D" id="3.30.559.30">
    <property type="entry name" value="Nonribosomal peptide synthetase, condensation domain"/>
    <property type="match status" value="1"/>
</dbReference>